<keyword evidence="2" id="KW-1185">Reference proteome</keyword>
<organism evidence="1 2">
    <name type="scientific">Entotheonella factor</name>
    <dbReference type="NCBI Taxonomy" id="1429438"/>
    <lineage>
        <taxon>Bacteria</taxon>
        <taxon>Pseudomonadati</taxon>
        <taxon>Nitrospinota/Tectimicrobiota group</taxon>
        <taxon>Candidatus Tectimicrobiota</taxon>
        <taxon>Candidatus Entotheonellia</taxon>
        <taxon>Candidatus Entotheonellales</taxon>
        <taxon>Candidatus Entotheonellaceae</taxon>
        <taxon>Candidatus Entotheonella</taxon>
    </lineage>
</organism>
<dbReference type="AlphaFoldDB" id="W4LUI2"/>
<reference evidence="1 2" key="1">
    <citation type="journal article" date="2014" name="Nature">
        <title>An environmental bacterial taxon with a large and distinct metabolic repertoire.</title>
        <authorList>
            <person name="Wilson M.C."/>
            <person name="Mori T."/>
            <person name="Ruckert C."/>
            <person name="Uria A.R."/>
            <person name="Helf M.J."/>
            <person name="Takada K."/>
            <person name="Gernert C."/>
            <person name="Steffens U.A."/>
            <person name="Heycke N."/>
            <person name="Schmitt S."/>
            <person name="Rinke C."/>
            <person name="Helfrich E.J."/>
            <person name="Brachmann A.O."/>
            <person name="Gurgui C."/>
            <person name="Wakimoto T."/>
            <person name="Kracht M."/>
            <person name="Crusemann M."/>
            <person name="Hentschel U."/>
            <person name="Abe I."/>
            <person name="Matsunaga S."/>
            <person name="Kalinowski J."/>
            <person name="Takeyama H."/>
            <person name="Piel J."/>
        </authorList>
    </citation>
    <scope>NUCLEOTIDE SEQUENCE [LARGE SCALE GENOMIC DNA]</scope>
    <source>
        <strain evidence="2">TSY1</strain>
    </source>
</reference>
<protein>
    <submittedName>
        <fullName evidence="1">Uncharacterized protein</fullName>
    </submittedName>
</protein>
<dbReference type="Proteomes" id="UP000019141">
    <property type="component" value="Unassembled WGS sequence"/>
</dbReference>
<name>W4LUI2_ENTF1</name>
<dbReference type="EMBL" id="AZHW01000210">
    <property type="protein sequence ID" value="ETX01648.1"/>
    <property type="molecule type" value="Genomic_DNA"/>
</dbReference>
<evidence type="ECO:0000313" key="2">
    <source>
        <dbReference type="Proteomes" id="UP000019141"/>
    </source>
</evidence>
<accession>W4LUI2</accession>
<gene>
    <name evidence="1" type="ORF">ETSY1_06615</name>
</gene>
<comment type="caution">
    <text evidence="1">The sequence shown here is derived from an EMBL/GenBank/DDBJ whole genome shotgun (WGS) entry which is preliminary data.</text>
</comment>
<evidence type="ECO:0000313" key="1">
    <source>
        <dbReference type="EMBL" id="ETX01648.1"/>
    </source>
</evidence>
<sequence length="77" mass="8342">MNTIVKPYEVADLATIEPTTSATMTTTLYDLIASIQAAVESDEDELVVPIVAYMLQTGRATFLRGASTPSYQDLAWA</sequence>
<dbReference type="HOGENOM" id="CLU_2631578_0_0_7"/>
<proteinExistence type="predicted"/>